<keyword evidence="1" id="KW-0699">rRNA-binding</keyword>
<dbReference type="Gene3D" id="1.20.58.110">
    <property type="entry name" value="Ribosomal protein S20"/>
    <property type="match status" value="1"/>
</dbReference>
<accession>A0A0S1SK53</accession>
<dbReference type="GO" id="GO:1990904">
    <property type="term" value="C:ribonucleoprotein complex"/>
    <property type="evidence" value="ECO:0007669"/>
    <property type="project" value="UniProtKB-KW"/>
</dbReference>
<accession>A0A0S1SIV2</accession>
<dbReference type="Pfam" id="PF01649">
    <property type="entry name" value="Ribosomal_S20p"/>
    <property type="match status" value="1"/>
</dbReference>
<feature type="region of interest" description="Disordered" evidence="7">
    <location>
        <begin position="1"/>
        <end position="22"/>
    </location>
</feature>
<evidence type="ECO:0000256" key="3">
    <source>
        <dbReference type="ARBA" id="ARBA00022980"/>
    </source>
</evidence>
<proteinExistence type="predicted"/>
<evidence type="ECO:0000313" key="8">
    <source>
        <dbReference type="EMBL" id="ALM13126.1"/>
    </source>
</evidence>
<dbReference type="GO" id="GO:0005840">
    <property type="term" value="C:ribosome"/>
    <property type="evidence" value="ECO:0007669"/>
    <property type="project" value="UniProtKB-KW"/>
</dbReference>
<dbReference type="KEGG" id="prf:PeribacterA2_0435"/>
<evidence type="ECO:0000256" key="1">
    <source>
        <dbReference type="ARBA" id="ARBA00022730"/>
    </source>
</evidence>
<dbReference type="GO" id="GO:0006412">
    <property type="term" value="P:translation"/>
    <property type="evidence" value="ECO:0007669"/>
    <property type="project" value="InterPro"/>
</dbReference>
<evidence type="ECO:0000256" key="4">
    <source>
        <dbReference type="ARBA" id="ARBA00023274"/>
    </source>
</evidence>
<organism evidence="8 9">
    <name type="scientific">Candidatus Peribacter riflensis</name>
    <dbReference type="NCBI Taxonomy" id="1735162"/>
    <lineage>
        <taxon>Bacteria</taxon>
        <taxon>Candidatus Peregrinibacteriota</taxon>
        <taxon>Candidatus Peribacteria</taxon>
        <taxon>Candidatus Peribacterales</taxon>
        <taxon>Candidatus Peribacteraceae</taxon>
        <taxon>Candidatus Peribacter</taxon>
    </lineage>
</organism>
<evidence type="ECO:0000256" key="7">
    <source>
        <dbReference type="SAM" id="MobiDB-lite"/>
    </source>
</evidence>
<keyword evidence="3 8" id="KW-0689">Ribosomal protein</keyword>
<accession>A0A0S1SRL4</accession>
<accession>A0A0S1SP17</accession>
<gene>
    <name evidence="8" type="ORF">PeribacterD1_0435</name>
</gene>
<dbReference type="NCBIfam" id="TIGR00029">
    <property type="entry name" value="S20"/>
    <property type="match status" value="1"/>
</dbReference>
<name>A0A0S1SRL4_9BACT</name>
<dbReference type="STRING" id="1735162.PeribacterB2_0434"/>
<keyword evidence="4" id="KW-0687">Ribonucleoprotein</keyword>
<dbReference type="Proteomes" id="UP000069135">
    <property type="component" value="Chromosome"/>
</dbReference>
<dbReference type="GO" id="GO:0019843">
    <property type="term" value="F:rRNA binding"/>
    <property type="evidence" value="ECO:0007669"/>
    <property type="project" value="UniProtKB-KW"/>
</dbReference>
<dbReference type="EMBL" id="CP013065">
    <property type="protein sequence ID" value="ALM13126.1"/>
    <property type="molecule type" value="Genomic_DNA"/>
</dbReference>
<reference evidence="9" key="1">
    <citation type="submission" date="2015-10" db="EMBL/GenBank/DDBJ databases">
        <title>Analysis of five complete genome sequences for members of the class Peribacteria in the recently recognized Peregrinibacteria bacterial phylum.</title>
        <authorList>
            <person name="Anantharaman K."/>
            <person name="Brown C.T."/>
            <person name="Burstein D."/>
            <person name="Castelle C.J."/>
            <person name="Probst A.J."/>
            <person name="Thomas B.C."/>
            <person name="Williams K.H."/>
            <person name="Banfield J.F."/>
        </authorList>
    </citation>
    <scope>NUCLEOTIDE SEQUENCE [LARGE SCALE GENOMIC DNA]</scope>
</reference>
<evidence type="ECO:0000256" key="6">
    <source>
        <dbReference type="ARBA" id="ARBA00035343"/>
    </source>
</evidence>
<dbReference type="InterPro" id="IPR002583">
    <property type="entry name" value="Ribosomal_bS20"/>
</dbReference>
<evidence type="ECO:0000256" key="2">
    <source>
        <dbReference type="ARBA" id="ARBA00022884"/>
    </source>
</evidence>
<dbReference type="InterPro" id="IPR036510">
    <property type="entry name" value="Ribosomal_bS20_sf"/>
</dbReference>
<protein>
    <recommendedName>
        <fullName evidence="5">Small ribosomal subunit protein bS20</fullName>
    </recommendedName>
    <alternativeName>
        <fullName evidence="6">30S ribosomal protein S20</fullName>
    </alternativeName>
</protein>
<dbReference type="AlphaFoldDB" id="A0A0S1SRL4"/>
<reference evidence="8 9" key="2">
    <citation type="journal article" date="2016" name="PeerJ">
        <title>Analysis of five complete genome sequences for members of the class Peribacteria in the recently recognized Peregrinibacteria bacterial phylum.</title>
        <authorList>
            <person name="Anantharaman K."/>
            <person name="Brown C.T."/>
            <person name="Burstein D."/>
            <person name="Castelle C.J."/>
            <person name="Probst A.J."/>
            <person name="Thomas B.C."/>
            <person name="Williams K.H."/>
            <person name="Banfield J.F."/>
        </authorList>
    </citation>
    <scope>NUCLEOTIDE SEQUENCE [LARGE SCALE GENOMIC DNA]</scope>
    <source>
        <strain evidence="8">RIFOXYD1_FULL_PER-ii_59_16</strain>
    </source>
</reference>
<accession>A0A0S1SP51</accession>
<evidence type="ECO:0000256" key="5">
    <source>
        <dbReference type="ARBA" id="ARBA00035136"/>
    </source>
</evidence>
<keyword evidence="2" id="KW-0694">RNA-binding</keyword>
<sequence>MPITSSATKAMRQSAVKRDARRPFKTRMKSAVRTLTDLAKEGKHDEAVKLLPTVMKAIDTAAKKHLIHWKNAARQKSHAASLVASLGKKK</sequence>
<dbReference type="SUPFAM" id="SSF46992">
    <property type="entry name" value="Ribosomal protein S20"/>
    <property type="match status" value="1"/>
</dbReference>
<dbReference type="GO" id="GO:0003735">
    <property type="term" value="F:structural constituent of ribosome"/>
    <property type="evidence" value="ECO:0007669"/>
    <property type="project" value="InterPro"/>
</dbReference>
<evidence type="ECO:0000313" key="9">
    <source>
        <dbReference type="Proteomes" id="UP000069135"/>
    </source>
</evidence>